<keyword evidence="3" id="KW-1185">Reference proteome</keyword>
<organism evidence="2 3">
    <name type="scientific">Leptothoe spongobia TAU-MAC 1115</name>
    <dbReference type="NCBI Taxonomy" id="1967444"/>
    <lineage>
        <taxon>Bacteria</taxon>
        <taxon>Bacillati</taxon>
        <taxon>Cyanobacteriota</taxon>
        <taxon>Cyanophyceae</taxon>
        <taxon>Nodosilineales</taxon>
        <taxon>Cymatolegaceae</taxon>
        <taxon>Leptothoe</taxon>
        <taxon>Leptothoe spongobia</taxon>
    </lineage>
</organism>
<sequence>MSVSNPENENLVPDPENVRLFPGSDSAREARVTQRLEPGKIGRVSYQATFWPAKLFDGNAAVEKGAIVQVVGRDNGLTLLVQPIEEPKTDSFPLVYPDGRVSTVKITNKKAQSDSQATELALSIEADETVLVDEIAAELAILCKALNAYHIACGGNGLEIDDWETLVAVRELAEV</sequence>
<dbReference type="EMBL" id="JADOES010000003">
    <property type="protein sequence ID" value="MBT9314123.1"/>
    <property type="molecule type" value="Genomic_DNA"/>
</dbReference>
<feature type="region of interest" description="Disordered" evidence="1">
    <location>
        <begin position="1"/>
        <end position="26"/>
    </location>
</feature>
<name>A0A947DBI7_9CYAN</name>
<dbReference type="RefSeq" id="WP_215607201.1">
    <property type="nucleotide sequence ID" value="NZ_JADOES010000003.1"/>
</dbReference>
<reference evidence="2" key="1">
    <citation type="submission" date="2020-11" db="EMBL/GenBank/DDBJ databases">
        <authorList>
            <person name="Konstantinou D."/>
            <person name="Gkelis S."/>
            <person name="Popin R."/>
            <person name="Fewer D."/>
            <person name="Sivonen K."/>
        </authorList>
    </citation>
    <scope>NUCLEOTIDE SEQUENCE</scope>
    <source>
        <strain evidence="2">TAU-MAC 1115</strain>
    </source>
</reference>
<evidence type="ECO:0000256" key="1">
    <source>
        <dbReference type="SAM" id="MobiDB-lite"/>
    </source>
</evidence>
<protein>
    <submittedName>
        <fullName evidence="2">NfeD family protein</fullName>
    </submittedName>
</protein>
<evidence type="ECO:0000313" key="2">
    <source>
        <dbReference type="EMBL" id="MBT9314123.1"/>
    </source>
</evidence>
<dbReference type="InterPro" id="IPR012340">
    <property type="entry name" value="NA-bd_OB-fold"/>
</dbReference>
<gene>
    <name evidence="2" type="ORF">IXB50_01635</name>
</gene>
<proteinExistence type="predicted"/>
<evidence type="ECO:0000313" key="3">
    <source>
        <dbReference type="Proteomes" id="UP000717364"/>
    </source>
</evidence>
<comment type="caution">
    <text evidence="2">The sequence shown here is derived from an EMBL/GenBank/DDBJ whole genome shotgun (WGS) entry which is preliminary data.</text>
</comment>
<reference evidence="2" key="2">
    <citation type="journal article" date="2021" name="Mar. Drugs">
        <title>Genome Reduction and Secondary Metabolism of the Marine Sponge-Associated Cyanobacterium Leptothoe.</title>
        <authorList>
            <person name="Konstantinou D."/>
            <person name="Popin R.V."/>
            <person name="Fewer D.P."/>
            <person name="Sivonen K."/>
            <person name="Gkelis S."/>
        </authorList>
    </citation>
    <scope>NUCLEOTIDE SEQUENCE</scope>
    <source>
        <strain evidence="2">TAU-MAC 1115</strain>
    </source>
</reference>
<dbReference type="AlphaFoldDB" id="A0A947DBI7"/>
<dbReference type="Gene3D" id="2.40.50.140">
    <property type="entry name" value="Nucleic acid-binding proteins"/>
    <property type="match status" value="1"/>
</dbReference>
<dbReference type="Proteomes" id="UP000717364">
    <property type="component" value="Unassembled WGS sequence"/>
</dbReference>
<accession>A0A947DBI7</accession>